<protein>
    <submittedName>
        <fullName evidence="3">Acetolactate synthase 3 catalytic subunit</fullName>
        <ecNumber evidence="3">2.2.1.6</ecNumber>
    </submittedName>
</protein>
<dbReference type="PANTHER" id="PTHR18968">
    <property type="entry name" value="THIAMINE PYROPHOSPHATE ENZYMES"/>
    <property type="match status" value="1"/>
</dbReference>
<dbReference type="GO" id="GO:0030976">
    <property type="term" value="F:thiamine pyrophosphate binding"/>
    <property type="evidence" value="ECO:0007669"/>
    <property type="project" value="InterPro"/>
</dbReference>
<proteinExistence type="inferred from homology"/>
<feature type="domain" description="Thiamine pyrophosphate enzyme central" evidence="2">
    <location>
        <begin position="1"/>
        <end position="75"/>
    </location>
</feature>
<dbReference type="AlphaFoldDB" id="A0A377UX91"/>
<dbReference type="InterPro" id="IPR012000">
    <property type="entry name" value="Thiamin_PyroP_enz_cen_dom"/>
</dbReference>
<evidence type="ECO:0000313" key="3">
    <source>
        <dbReference type="EMBL" id="STT01346.1"/>
    </source>
</evidence>
<dbReference type="InterPro" id="IPR029035">
    <property type="entry name" value="DHS-like_NAD/FAD-binding_dom"/>
</dbReference>
<organism evidence="3 4">
    <name type="scientific">Klebsiella pneumoniae</name>
    <dbReference type="NCBI Taxonomy" id="573"/>
    <lineage>
        <taxon>Bacteria</taxon>
        <taxon>Pseudomonadati</taxon>
        <taxon>Pseudomonadota</taxon>
        <taxon>Gammaproteobacteria</taxon>
        <taxon>Enterobacterales</taxon>
        <taxon>Enterobacteriaceae</taxon>
        <taxon>Klebsiella/Raoultella group</taxon>
        <taxon>Klebsiella</taxon>
        <taxon>Klebsiella pneumoniae complex</taxon>
    </lineage>
</organism>
<dbReference type="Pfam" id="PF00205">
    <property type="entry name" value="TPP_enzyme_M"/>
    <property type="match status" value="1"/>
</dbReference>
<dbReference type="EC" id="2.2.1.6" evidence="3"/>
<dbReference type="GO" id="GO:0005948">
    <property type="term" value="C:acetolactate synthase complex"/>
    <property type="evidence" value="ECO:0007669"/>
    <property type="project" value="TreeGrafter"/>
</dbReference>
<dbReference type="GO" id="GO:0050660">
    <property type="term" value="F:flavin adenine dinucleotide binding"/>
    <property type="evidence" value="ECO:0007669"/>
    <property type="project" value="TreeGrafter"/>
</dbReference>
<name>A0A377UX91_KLEPN</name>
<dbReference type="Proteomes" id="UP000255518">
    <property type="component" value="Unassembled WGS sequence"/>
</dbReference>
<dbReference type="SUPFAM" id="SSF52467">
    <property type="entry name" value="DHS-like NAD/FAD-binding domain"/>
    <property type="match status" value="1"/>
</dbReference>
<keyword evidence="3" id="KW-0808">Transferase</keyword>
<accession>A0A377UX91</accession>
<dbReference type="SUPFAM" id="SSF52518">
    <property type="entry name" value="Thiamin diphosphate-binding fold (THDP-binding)"/>
    <property type="match status" value="1"/>
</dbReference>
<comment type="similarity">
    <text evidence="1">Belongs to the TPP enzyme family.</text>
</comment>
<reference evidence="3 4" key="1">
    <citation type="submission" date="2018-06" db="EMBL/GenBank/DDBJ databases">
        <authorList>
            <consortium name="Pathogen Informatics"/>
            <person name="Doyle S."/>
        </authorList>
    </citation>
    <scope>NUCLEOTIDE SEQUENCE [LARGE SCALE GENOMIC DNA]</scope>
    <source>
        <strain evidence="3 4">NCTC13443</strain>
    </source>
</reference>
<evidence type="ECO:0000313" key="4">
    <source>
        <dbReference type="Proteomes" id="UP000255518"/>
    </source>
</evidence>
<dbReference type="GO" id="GO:0003984">
    <property type="term" value="F:acetolactate synthase activity"/>
    <property type="evidence" value="ECO:0007669"/>
    <property type="project" value="UniProtKB-EC"/>
</dbReference>
<dbReference type="EMBL" id="UGKT01000001">
    <property type="protein sequence ID" value="STT01346.1"/>
    <property type="molecule type" value="Genomic_DNA"/>
</dbReference>
<dbReference type="Gene3D" id="3.40.50.970">
    <property type="match status" value="1"/>
</dbReference>
<gene>
    <name evidence="3" type="primary">ilvI_2</name>
    <name evidence="3" type="ORF">NCTC13443_01661</name>
</gene>
<dbReference type="InterPro" id="IPR029061">
    <property type="entry name" value="THDP-binding"/>
</dbReference>
<sequence length="188" mass="21645">MLGMHGTYEANMTMHHSDVIFAVGVRFDDRTTNNLAKYCPNATVLHIDIDPTSISKTVPADVPIVGDARLVLEQMLELLEQEEAQQPLDDIRDWWQQIEQWRARHCLRYDDQSDKIKPQAVIETIWRLTQGDAYVTSDVGQHQMFAALYYPSINRGAGLTPVVSAPWALAYRLRWGSKWLCRTKWWSA</sequence>
<evidence type="ECO:0000256" key="1">
    <source>
        <dbReference type="ARBA" id="ARBA00007812"/>
    </source>
</evidence>
<dbReference type="InterPro" id="IPR045229">
    <property type="entry name" value="TPP_enz"/>
</dbReference>
<dbReference type="GO" id="GO:0009097">
    <property type="term" value="P:isoleucine biosynthetic process"/>
    <property type="evidence" value="ECO:0007669"/>
    <property type="project" value="TreeGrafter"/>
</dbReference>
<dbReference type="Gene3D" id="3.40.50.1220">
    <property type="entry name" value="TPP-binding domain"/>
    <property type="match status" value="1"/>
</dbReference>
<dbReference type="GO" id="GO:0009099">
    <property type="term" value="P:L-valine biosynthetic process"/>
    <property type="evidence" value="ECO:0007669"/>
    <property type="project" value="TreeGrafter"/>
</dbReference>
<dbReference type="PANTHER" id="PTHR18968:SF13">
    <property type="entry name" value="ACETOLACTATE SYNTHASE CATALYTIC SUBUNIT, MITOCHONDRIAL"/>
    <property type="match status" value="1"/>
</dbReference>
<evidence type="ECO:0000259" key="2">
    <source>
        <dbReference type="Pfam" id="PF00205"/>
    </source>
</evidence>
<dbReference type="GO" id="GO:0000287">
    <property type="term" value="F:magnesium ion binding"/>
    <property type="evidence" value="ECO:0007669"/>
    <property type="project" value="InterPro"/>
</dbReference>